<sequence length="308" mass="33925">MARPWRPRHFRAVANQPRRNLMTNTHQPRGKERRLERIIDLPAPTPGQFGPAHTVVPVISPEDYARSDPFILLMDDRIDGKLQGGPHPHAGFETVTLVVKGGMVHDNGRLGERDVQWMTAGSGVIHGEGLEDAGHGRILQLWLTLPKAQRWAPPSFQDIPYAQLPVRREPGVEVRLYSGSSGGVRSETKNYVPVTLAEFQLEPGASIEQDLPASYNGFFYVLEGEISVGPDARTLRPGQVGWLDHPEAGGPGSIRITGTTRARALLYAGQPQGDQLVSYGPFIGDTQADIMRVMGEYHSGRYGPPPRR</sequence>
<evidence type="ECO:0000259" key="4">
    <source>
        <dbReference type="Pfam" id="PF02678"/>
    </source>
</evidence>
<evidence type="ECO:0000313" key="7">
    <source>
        <dbReference type="Proteomes" id="UP000028547"/>
    </source>
</evidence>
<dbReference type="EMBL" id="JPMI01000140">
    <property type="protein sequence ID" value="KFA91546.1"/>
    <property type="molecule type" value="Genomic_DNA"/>
</dbReference>
<feature type="binding site" evidence="2">
    <location>
        <position position="128"/>
    </location>
    <ligand>
        <name>Fe cation</name>
        <dbReference type="ChEBI" id="CHEBI:24875"/>
    </ligand>
</feature>
<dbReference type="InterPro" id="IPR011051">
    <property type="entry name" value="RmlC_Cupin_sf"/>
</dbReference>
<comment type="similarity">
    <text evidence="1 3">Belongs to the pirin family.</text>
</comment>
<dbReference type="AlphaFoldDB" id="A0A084SSW1"/>
<dbReference type="Pfam" id="PF02678">
    <property type="entry name" value="Pirin"/>
    <property type="match status" value="1"/>
</dbReference>
<dbReference type="InterPro" id="IPR012093">
    <property type="entry name" value="Pirin"/>
</dbReference>
<evidence type="ECO:0000256" key="3">
    <source>
        <dbReference type="RuleBase" id="RU003457"/>
    </source>
</evidence>
<dbReference type="Pfam" id="PF05726">
    <property type="entry name" value="Pirin_C"/>
    <property type="match status" value="1"/>
</dbReference>
<comment type="caution">
    <text evidence="6">The sequence shown here is derived from an EMBL/GenBank/DDBJ whole genome shotgun (WGS) entry which is preliminary data.</text>
</comment>
<evidence type="ECO:0000256" key="2">
    <source>
        <dbReference type="PIRSR" id="PIRSR006232-1"/>
    </source>
</evidence>
<protein>
    <submittedName>
        <fullName evidence="6">Pirin family protein</fullName>
    </submittedName>
</protein>
<comment type="cofactor">
    <cofactor evidence="2">
        <name>Fe cation</name>
        <dbReference type="ChEBI" id="CHEBI:24875"/>
    </cofactor>
    <text evidence="2">Binds 1 Fe cation per subunit.</text>
</comment>
<evidence type="ECO:0000259" key="5">
    <source>
        <dbReference type="Pfam" id="PF05726"/>
    </source>
</evidence>
<dbReference type="CDD" id="cd02247">
    <property type="entry name" value="cupin_pirin_C"/>
    <property type="match status" value="1"/>
</dbReference>
<evidence type="ECO:0000313" key="6">
    <source>
        <dbReference type="EMBL" id="KFA91546.1"/>
    </source>
</evidence>
<feature type="domain" description="Pirin C-terminal" evidence="5">
    <location>
        <begin position="197"/>
        <end position="302"/>
    </location>
</feature>
<keyword evidence="2" id="KW-0479">Metal-binding</keyword>
<dbReference type="SUPFAM" id="SSF51182">
    <property type="entry name" value="RmlC-like cupins"/>
    <property type="match status" value="1"/>
</dbReference>
<accession>A0A084SSW1</accession>
<dbReference type="InterPro" id="IPR008778">
    <property type="entry name" value="Pirin_C_dom"/>
</dbReference>
<dbReference type="InterPro" id="IPR014710">
    <property type="entry name" value="RmlC-like_jellyroll"/>
</dbReference>
<organism evidence="6 7">
    <name type="scientific">Archangium violaceum Cb vi76</name>
    <dbReference type="NCBI Taxonomy" id="1406225"/>
    <lineage>
        <taxon>Bacteria</taxon>
        <taxon>Pseudomonadati</taxon>
        <taxon>Myxococcota</taxon>
        <taxon>Myxococcia</taxon>
        <taxon>Myxococcales</taxon>
        <taxon>Cystobacterineae</taxon>
        <taxon>Archangiaceae</taxon>
        <taxon>Archangium</taxon>
    </lineage>
</organism>
<dbReference type="PANTHER" id="PTHR13903:SF8">
    <property type="entry name" value="PIRIN"/>
    <property type="match status" value="1"/>
</dbReference>
<dbReference type="PANTHER" id="PTHR13903">
    <property type="entry name" value="PIRIN-RELATED"/>
    <property type="match status" value="1"/>
</dbReference>
<dbReference type="PIRSF" id="PIRSF006232">
    <property type="entry name" value="Pirin"/>
    <property type="match status" value="1"/>
</dbReference>
<proteinExistence type="inferred from homology"/>
<feature type="binding site" evidence="2">
    <location>
        <position position="89"/>
    </location>
    <ligand>
        <name>Fe cation</name>
        <dbReference type="ChEBI" id="CHEBI:24875"/>
    </ligand>
</feature>
<dbReference type="Proteomes" id="UP000028547">
    <property type="component" value="Unassembled WGS sequence"/>
</dbReference>
<dbReference type="GO" id="GO:0046872">
    <property type="term" value="F:metal ion binding"/>
    <property type="evidence" value="ECO:0007669"/>
    <property type="project" value="UniProtKB-KW"/>
</dbReference>
<feature type="domain" description="Pirin N-terminal" evidence="4">
    <location>
        <begin position="75"/>
        <end position="143"/>
    </location>
</feature>
<feature type="binding site" evidence="2">
    <location>
        <position position="87"/>
    </location>
    <ligand>
        <name>Fe cation</name>
        <dbReference type="ChEBI" id="CHEBI:24875"/>
    </ligand>
</feature>
<reference evidence="6 7" key="1">
    <citation type="submission" date="2014-07" db="EMBL/GenBank/DDBJ databases">
        <title>Draft Genome Sequence of Gephyronic Acid Producer, Cystobacter violaceus Strain Cb vi76.</title>
        <authorList>
            <person name="Stevens D.C."/>
            <person name="Young J."/>
            <person name="Carmichael R."/>
            <person name="Tan J."/>
            <person name="Taylor R.E."/>
        </authorList>
    </citation>
    <scope>NUCLEOTIDE SEQUENCE [LARGE SCALE GENOMIC DNA]</scope>
    <source>
        <strain evidence="6 7">Cb vi76</strain>
    </source>
</reference>
<name>A0A084SSW1_9BACT</name>
<dbReference type="InterPro" id="IPR003829">
    <property type="entry name" value="Pirin_N_dom"/>
</dbReference>
<dbReference type="Gene3D" id="2.60.120.10">
    <property type="entry name" value="Jelly Rolls"/>
    <property type="match status" value="2"/>
</dbReference>
<gene>
    <name evidence="6" type="ORF">Q664_21175</name>
</gene>
<feature type="binding site" evidence="2">
    <location>
        <position position="126"/>
    </location>
    <ligand>
        <name>Fe cation</name>
        <dbReference type="ChEBI" id="CHEBI:24875"/>
    </ligand>
</feature>
<evidence type="ECO:0000256" key="1">
    <source>
        <dbReference type="ARBA" id="ARBA00008416"/>
    </source>
</evidence>
<keyword evidence="2" id="KW-0408">Iron</keyword>